<dbReference type="PANTHER" id="PTHR10272">
    <property type="entry name" value="PLATELET-ACTIVATING FACTOR ACETYLHYDROLASE"/>
    <property type="match status" value="1"/>
</dbReference>
<evidence type="ECO:0000313" key="6">
    <source>
        <dbReference type="EMBL" id="PVH97627.1"/>
    </source>
</evidence>
<keyword evidence="2" id="KW-0378">Hydrolase</keyword>
<dbReference type="Pfam" id="PF03403">
    <property type="entry name" value="PAF-AH_p_II"/>
    <property type="match status" value="1"/>
</dbReference>
<keyword evidence="7" id="KW-1185">Reference proteome</keyword>
<evidence type="ECO:0000256" key="3">
    <source>
        <dbReference type="ARBA" id="ARBA00022963"/>
    </source>
</evidence>
<dbReference type="Proteomes" id="UP000244855">
    <property type="component" value="Unassembled WGS sequence"/>
</dbReference>
<accession>A0A2V1DHI4</accession>
<dbReference type="STRING" id="97972.A0A2V1DHI4"/>
<organism evidence="6 7">
    <name type="scientific">Periconia macrospinosa</name>
    <dbReference type="NCBI Taxonomy" id="97972"/>
    <lineage>
        <taxon>Eukaryota</taxon>
        <taxon>Fungi</taxon>
        <taxon>Dikarya</taxon>
        <taxon>Ascomycota</taxon>
        <taxon>Pezizomycotina</taxon>
        <taxon>Dothideomycetes</taxon>
        <taxon>Pleosporomycetidae</taxon>
        <taxon>Pleosporales</taxon>
        <taxon>Massarineae</taxon>
        <taxon>Periconiaceae</taxon>
        <taxon>Periconia</taxon>
    </lineage>
</organism>
<feature type="signal peptide" evidence="5">
    <location>
        <begin position="1"/>
        <end position="18"/>
    </location>
</feature>
<dbReference type="EMBL" id="KZ805432">
    <property type="protein sequence ID" value="PVH97627.1"/>
    <property type="molecule type" value="Genomic_DNA"/>
</dbReference>
<evidence type="ECO:0000313" key="7">
    <source>
        <dbReference type="Proteomes" id="UP000244855"/>
    </source>
</evidence>
<dbReference type="EC" id="3.1.1.47" evidence="1"/>
<protein>
    <recommendedName>
        <fullName evidence="1">1-alkyl-2-acetylglycerophosphocholine esterase</fullName>
        <ecNumber evidence="1">3.1.1.47</ecNumber>
    </recommendedName>
</protein>
<evidence type="ECO:0000256" key="2">
    <source>
        <dbReference type="ARBA" id="ARBA00022801"/>
    </source>
</evidence>
<dbReference type="SUPFAM" id="SSF53474">
    <property type="entry name" value="alpha/beta-Hydrolases"/>
    <property type="match status" value="1"/>
</dbReference>
<gene>
    <name evidence="6" type="ORF">DM02DRAFT_616413</name>
</gene>
<proteinExistence type="predicted"/>
<keyword evidence="4" id="KW-0443">Lipid metabolism</keyword>
<dbReference type="GO" id="GO:0016042">
    <property type="term" value="P:lipid catabolic process"/>
    <property type="evidence" value="ECO:0007669"/>
    <property type="project" value="UniProtKB-KW"/>
</dbReference>
<evidence type="ECO:0000256" key="5">
    <source>
        <dbReference type="SAM" id="SignalP"/>
    </source>
</evidence>
<keyword evidence="5" id="KW-0732">Signal</keyword>
<keyword evidence="3" id="KW-0442">Lipid degradation</keyword>
<dbReference type="Gene3D" id="3.40.50.1820">
    <property type="entry name" value="alpha/beta hydrolase"/>
    <property type="match status" value="1"/>
</dbReference>
<dbReference type="AlphaFoldDB" id="A0A2V1DHI4"/>
<dbReference type="GO" id="GO:0003847">
    <property type="term" value="F:1-alkyl-2-acetylglycerophosphocholine esterase activity"/>
    <property type="evidence" value="ECO:0007669"/>
    <property type="project" value="UniProtKB-EC"/>
</dbReference>
<sequence>MYSTTLALLATLTATASSVSLPPPSGPYGVGYTQHVFFHVTPNDPTPGSGNELLASIYYPTLSAPSLNTSVPYFDPISAPIWGEVFNLYASDLLSLTTSLQWQATPLTPSEAASNNVSALPTLIFGPGGGMNAFMYSSLLSDLASKGYTVIAYDHPGEAPYLTLPYNVSGGGVVGWDIYMPYNDSLIQAIYEFRRNDMLFLLSHDGFPSLVEQYGTYFNTSSYGAFGHSTGAAAAAGSMDRLESIIAGVHIDGGLFGDSVDAKLNGRPYLMMMNDVHFESDTTWPGFVERYKEETEVTGKGWLDWTTVNGAKHLAFSDIPLWVELLPKANGTDLVDLGIVKGTRMDKLVKKYVGAFWGWVSGGAYDEVLDGVVKEWPEVVYNETIRGV</sequence>
<dbReference type="InterPro" id="IPR029058">
    <property type="entry name" value="AB_hydrolase_fold"/>
</dbReference>
<evidence type="ECO:0000256" key="1">
    <source>
        <dbReference type="ARBA" id="ARBA00013201"/>
    </source>
</evidence>
<name>A0A2V1DHI4_9PLEO</name>
<dbReference type="OrthoDB" id="2363873at2759"/>
<feature type="chain" id="PRO_5015954920" description="1-alkyl-2-acetylglycerophosphocholine esterase" evidence="5">
    <location>
        <begin position="19"/>
        <end position="388"/>
    </location>
</feature>
<reference evidence="6 7" key="1">
    <citation type="journal article" date="2018" name="Sci. Rep.">
        <title>Comparative genomics provides insights into the lifestyle and reveals functional heterogeneity of dark septate endophytic fungi.</title>
        <authorList>
            <person name="Knapp D.G."/>
            <person name="Nemeth J.B."/>
            <person name="Barry K."/>
            <person name="Hainaut M."/>
            <person name="Henrissat B."/>
            <person name="Johnson J."/>
            <person name="Kuo A."/>
            <person name="Lim J.H.P."/>
            <person name="Lipzen A."/>
            <person name="Nolan M."/>
            <person name="Ohm R.A."/>
            <person name="Tamas L."/>
            <person name="Grigoriev I.V."/>
            <person name="Spatafora J.W."/>
            <person name="Nagy L.G."/>
            <person name="Kovacs G.M."/>
        </authorList>
    </citation>
    <scope>NUCLEOTIDE SEQUENCE [LARGE SCALE GENOMIC DNA]</scope>
    <source>
        <strain evidence="6 7">DSE2036</strain>
    </source>
</reference>
<evidence type="ECO:0000256" key="4">
    <source>
        <dbReference type="ARBA" id="ARBA00023098"/>
    </source>
</evidence>
<dbReference type="PANTHER" id="PTHR10272:SF0">
    <property type="entry name" value="PLATELET-ACTIVATING FACTOR ACETYLHYDROLASE"/>
    <property type="match status" value="1"/>
</dbReference>